<keyword evidence="3" id="KW-1185">Reference proteome</keyword>
<evidence type="ECO:0000259" key="1">
    <source>
        <dbReference type="Pfam" id="PF10354"/>
    </source>
</evidence>
<sequence length="190" mass="21435">MEKARAGKDGVVKWLKHYSSEHSILIVGDGDFSFSLALATAFGSGANLVATSLGTYGFLGPESKVLVIKYALYNLRLSLSAHKELVRGFFRSASYLLQPQGEIHVTHKISHPYDSWYLEKLASESSLVLIKKVRFQKEDYPGYNQKRGSGAKCDQHFKLDPCCTFQVPKFKRRSCRKGLSGKRIDRIEER</sequence>
<protein>
    <recommendedName>
        <fullName evidence="1">25S rRNA (uridine-N(3))-methyltransferase BMT5-like domain-containing protein</fullName>
    </recommendedName>
</protein>
<dbReference type="GO" id="GO:0070475">
    <property type="term" value="P:rRNA base methylation"/>
    <property type="evidence" value="ECO:0007669"/>
    <property type="project" value="InterPro"/>
</dbReference>
<dbReference type="AlphaFoldDB" id="A0AAV5CK81"/>
<dbReference type="PANTHER" id="PTHR11538:SF26">
    <property type="entry name" value="FERREDOXIN-FOLD ANTICODON-BINDING DOMAIN-CONTAINING PROTEIN 1"/>
    <property type="match status" value="1"/>
</dbReference>
<dbReference type="Proteomes" id="UP001054889">
    <property type="component" value="Unassembled WGS sequence"/>
</dbReference>
<evidence type="ECO:0000313" key="3">
    <source>
        <dbReference type="Proteomes" id="UP001054889"/>
    </source>
</evidence>
<name>A0AAV5CK81_ELECO</name>
<organism evidence="2 3">
    <name type="scientific">Eleusine coracana subsp. coracana</name>
    <dbReference type="NCBI Taxonomy" id="191504"/>
    <lineage>
        <taxon>Eukaryota</taxon>
        <taxon>Viridiplantae</taxon>
        <taxon>Streptophyta</taxon>
        <taxon>Embryophyta</taxon>
        <taxon>Tracheophyta</taxon>
        <taxon>Spermatophyta</taxon>
        <taxon>Magnoliopsida</taxon>
        <taxon>Liliopsida</taxon>
        <taxon>Poales</taxon>
        <taxon>Poaceae</taxon>
        <taxon>PACMAD clade</taxon>
        <taxon>Chloridoideae</taxon>
        <taxon>Cynodonteae</taxon>
        <taxon>Eleusininae</taxon>
        <taxon>Eleusine</taxon>
    </lineage>
</organism>
<gene>
    <name evidence="2" type="primary">ga15506</name>
    <name evidence="2" type="ORF">PR202_ga15506</name>
</gene>
<dbReference type="InterPro" id="IPR019446">
    <property type="entry name" value="BMT5-like"/>
</dbReference>
<dbReference type="GO" id="GO:0005737">
    <property type="term" value="C:cytoplasm"/>
    <property type="evidence" value="ECO:0007669"/>
    <property type="project" value="TreeGrafter"/>
</dbReference>
<feature type="domain" description="25S rRNA (uridine-N(3))-methyltransferase BMT5-like" evidence="1">
    <location>
        <begin position="25"/>
        <end position="55"/>
    </location>
</feature>
<evidence type="ECO:0000313" key="2">
    <source>
        <dbReference type="EMBL" id="GJM98487.1"/>
    </source>
</evidence>
<dbReference type="Pfam" id="PF10354">
    <property type="entry name" value="BMT5-like"/>
    <property type="match status" value="2"/>
</dbReference>
<dbReference type="PANTHER" id="PTHR11538">
    <property type="entry name" value="PHENYLALANYL-TRNA SYNTHETASE"/>
    <property type="match status" value="1"/>
</dbReference>
<dbReference type="EMBL" id="BQKI01000007">
    <property type="protein sequence ID" value="GJM98487.1"/>
    <property type="molecule type" value="Genomic_DNA"/>
</dbReference>
<feature type="domain" description="25S rRNA (uridine-N(3))-methyltransferase BMT5-like" evidence="1">
    <location>
        <begin position="78"/>
        <end position="147"/>
    </location>
</feature>
<proteinExistence type="predicted"/>
<comment type="caution">
    <text evidence="2">The sequence shown here is derived from an EMBL/GenBank/DDBJ whole genome shotgun (WGS) entry which is preliminary data.</text>
</comment>
<reference evidence="2" key="1">
    <citation type="journal article" date="2018" name="DNA Res.">
        <title>Multiple hybrid de novo genome assembly of finger millet, an orphan allotetraploid crop.</title>
        <authorList>
            <person name="Hatakeyama M."/>
            <person name="Aluri S."/>
            <person name="Balachadran M.T."/>
            <person name="Sivarajan S.R."/>
            <person name="Patrignani A."/>
            <person name="Gruter S."/>
            <person name="Poveda L."/>
            <person name="Shimizu-Inatsugi R."/>
            <person name="Baeten J."/>
            <person name="Francoijs K.J."/>
            <person name="Nataraja K.N."/>
            <person name="Reddy Y.A.N."/>
            <person name="Phadnis S."/>
            <person name="Ravikumar R.L."/>
            <person name="Schlapbach R."/>
            <person name="Sreeman S.M."/>
            <person name="Shimizu K.K."/>
        </authorList>
    </citation>
    <scope>NUCLEOTIDE SEQUENCE</scope>
</reference>
<dbReference type="GO" id="GO:0070042">
    <property type="term" value="F:rRNA (uridine-N3-)-methyltransferase activity"/>
    <property type="evidence" value="ECO:0007669"/>
    <property type="project" value="InterPro"/>
</dbReference>
<reference evidence="2" key="2">
    <citation type="submission" date="2021-12" db="EMBL/GenBank/DDBJ databases">
        <title>Resequencing data analysis of finger millet.</title>
        <authorList>
            <person name="Hatakeyama M."/>
            <person name="Aluri S."/>
            <person name="Balachadran M.T."/>
            <person name="Sivarajan S.R."/>
            <person name="Poveda L."/>
            <person name="Shimizu-Inatsugi R."/>
            <person name="Schlapbach R."/>
            <person name="Sreeman S.M."/>
            <person name="Shimizu K.K."/>
        </authorList>
    </citation>
    <scope>NUCLEOTIDE SEQUENCE</scope>
</reference>
<accession>A0AAV5CK81</accession>